<feature type="compositionally biased region" description="Basic and acidic residues" evidence="1">
    <location>
        <begin position="551"/>
        <end position="565"/>
    </location>
</feature>
<feature type="compositionally biased region" description="Polar residues" evidence="1">
    <location>
        <begin position="434"/>
        <end position="445"/>
    </location>
</feature>
<feature type="compositionally biased region" description="Polar residues" evidence="1">
    <location>
        <begin position="530"/>
        <end position="544"/>
    </location>
</feature>
<evidence type="ECO:0000256" key="1">
    <source>
        <dbReference type="SAM" id="MobiDB-lite"/>
    </source>
</evidence>
<protein>
    <submittedName>
        <fullName evidence="3">ZP domain-containing protein</fullName>
    </submittedName>
</protein>
<dbReference type="PANTHER" id="PTHR38607">
    <property type="entry name" value="PROTEIN CBG00180-RELATED"/>
    <property type="match status" value="1"/>
</dbReference>
<name>A0A1I7T0L2_9PELO</name>
<accession>A0A1I7T0L2</accession>
<feature type="region of interest" description="Disordered" evidence="1">
    <location>
        <begin position="332"/>
        <end position="467"/>
    </location>
</feature>
<proteinExistence type="predicted"/>
<feature type="region of interest" description="Disordered" evidence="1">
    <location>
        <begin position="493"/>
        <end position="590"/>
    </location>
</feature>
<feature type="compositionally biased region" description="Basic and acidic residues" evidence="1">
    <location>
        <begin position="412"/>
        <end position="432"/>
    </location>
</feature>
<feature type="compositionally biased region" description="Basic and acidic residues" evidence="1">
    <location>
        <begin position="384"/>
        <end position="394"/>
    </location>
</feature>
<feature type="compositionally biased region" description="Polar residues" evidence="1">
    <location>
        <begin position="366"/>
        <end position="381"/>
    </location>
</feature>
<dbReference type="WBParaSite" id="Csp11.Scaffold448.g1265.t1">
    <property type="protein sequence ID" value="Csp11.Scaffold448.g1265.t1"/>
    <property type="gene ID" value="Csp11.Scaffold448.g1265"/>
</dbReference>
<organism evidence="2 3">
    <name type="scientific">Caenorhabditis tropicalis</name>
    <dbReference type="NCBI Taxonomy" id="1561998"/>
    <lineage>
        <taxon>Eukaryota</taxon>
        <taxon>Metazoa</taxon>
        <taxon>Ecdysozoa</taxon>
        <taxon>Nematoda</taxon>
        <taxon>Chromadorea</taxon>
        <taxon>Rhabditida</taxon>
        <taxon>Rhabditina</taxon>
        <taxon>Rhabditomorpha</taxon>
        <taxon>Rhabditoidea</taxon>
        <taxon>Rhabditidae</taxon>
        <taxon>Peloderinae</taxon>
        <taxon>Caenorhabditis</taxon>
    </lineage>
</organism>
<evidence type="ECO:0000313" key="3">
    <source>
        <dbReference type="WBParaSite" id="Csp11.Scaffold448.g1265.t1"/>
    </source>
</evidence>
<dbReference type="AlphaFoldDB" id="A0A1I7T0L2"/>
<feature type="compositionally biased region" description="Low complexity" evidence="1">
    <location>
        <begin position="496"/>
        <end position="505"/>
    </location>
</feature>
<dbReference type="eggNOG" id="ENOG502RT9D">
    <property type="taxonomic scope" value="Eukaryota"/>
</dbReference>
<reference evidence="3" key="1">
    <citation type="submission" date="2016-11" db="UniProtKB">
        <authorList>
            <consortium name="WormBaseParasite"/>
        </authorList>
    </citation>
    <scope>IDENTIFICATION</scope>
</reference>
<feature type="compositionally biased region" description="Polar residues" evidence="1">
    <location>
        <begin position="396"/>
        <end position="411"/>
    </location>
</feature>
<sequence>MERDSQSVDAFVVSNNTELSAYFAFSRTIRRDLIIEYTHVPDGVDILGKWIRARVRDENVVCGGVLIINNLFENRVKSGTPEIKIKISHDGRFRGIELYYHDYFGLISDPRNVISNPQPDDVYHVWVTRHKEPGTNSRWRISFNQDCVNPITNRLREVEGIVHSCASDGDGYIAWSKAVPRNRIFISYDHCPKEDLLGAWVDMSINQSNHVKKSITVFRDLYETRLRSNVVEIFIEFKCVETSPGIFYHEYFGDICDPRNMLEFPEIGKVYSGWIAYHQIEGTNARWRLALKQNVKGPLSCERNDSLDRDNYDEYKSRELCLERVGNRDFSPDRFSSRRNSSPDIVNEYSISNRSTRHSSRVESRQALNNDDSYRNSSKSGNYYDHDDFSEKRSSSRPQQNDNNRNHTYSINDRDEYQDDISRNGEDKHENLRYNVTRTPPQNGKQTHRSRSKTPQTSSNRRSPEVYGSVYRGTDYYQQYPSSSAHVLISFNGPTRSRSSSSSRSTVSKAETTDSEDITDESRQIRGFSITGNPDITQKRSTCTIDVKNCSPDDRTNQDVQEPKDAPCISKTHSESKTTDFTPKTPKSSEEKELLRCRSKLIQIGKWVDFFTADERISEKMRQIDSQSYEYLKSLSSEARKEMLRRKPVEEDEEK</sequence>
<keyword evidence="2" id="KW-1185">Reference proteome</keyword>
<evidence type="ECO:0000313" key="2">
    <source>
        <dbReference type="Proteomes" id="UP000095282"/>
    </source>
</evidence>
<dbReference type="PANTHER" id="PTHR38607:SF1">
    <property type="entry name" value="MABP DOMAIN-CONTAINING PROTEIN-RELATED"/>
    <property type="match status" value="1"/>
</dbReference>
<dbReference type="Proteomes" id="UP000095282">
    <property type="component" value="Unplaced"/>
</dbReference>